<evidence type="ECO:0000313" key="2">
    <source>
        <dbReference type="EMBL" id="BAT57812.1"/>
    </source>
</evidence>
<dbReference type="RefSeq" id="WP_096350864.1">
    <property type="nucleotide sequence ID" value="NZ_AP014946.1"/>
</dbReference>
<dbReference type="Pfam" id="PF08666">
    <property type="entry name" value="SAF"/>
    <property type="match status" value="1"/>
</dbReference>
<dbReference type="InterPro" id="IPR013974">
    <property type="entry name" value="SAF"/>
</dbReference>
<dbReference type="Pfam" id="PF16976">
    <property type="entry name" value="RcpC"/>
    <property type="match status" value="1"/>
</dbReference>
<dbReference type="Proteomes" id="UP000236884">
    <property type="component" value="Chromosome"/>
</dbReference>
<keyword evidence="3" id="KW-1185">Reference proteome</keyword>
<dbReference type="NCBIfam" id="TIGR03177">
    <property type="entry name" value="pilus_cpaB"/>
    <property type="match status" value="1"/>
</dbReference>
<dbReference type="SMART" id="SM00858">
    <property type="entry name" value="SAF"/>
    <property type="match status" value="1"/>
</dbReference>
<feature type="domain" description="SAF" evidence="1">
    <location>
        <begin position="41"/>
        <end position="109"/>
    </location>
</feature>
<dbReference type="EMBL" id="AP014946">
    <property type="protein sequence ID" value="BAT57812.1"/>
    <property type="molecule type" value="Genomic_DNA"/>
</dbReference>
<protein>
    <submittedName>
        <fullName evidence="2">SAF domain protein</fullName>
    </submittedName>
</protein>
<gene>
    <name evidence="2" type="ORF">GJW-30_1_00322</name>
</gene>
<dbReference type="OrthoDB" id="163768at2"/>
<dbReference type="InterPro" id="IPR017592">
    <property type="entry name" value="Pilus_assmbl_Flp-typ_CpaB"/>
</dbReference>
<accession>A0A0S3PPF8</accession>
<dbReference type="AlphaFoldDB" id="A0A0S3PPF8"/>
<proteinExistence type="predicted"/>
<organism evidence="2 3">
    <name type="scientific">Variibacter gotjawalensis</name>
    <dbReference type="NCBI Taxonomy" id="1333996"/>
    <lineage>
        <taxon>Bacteria</taxon>
        <taxon>Pseudomonadati</taxon>
        <taxon>Pseudomonadota</taxon>
        <taxon>Alphaproteobacteria</taxon>
        <taxon>Hyphomicrobiales</taxon>
        <taxon>Nitrobacteraceae</taxon>
        <taxon>Variibacter</taxon>
    </lineage>
</organism>
<dbReference type="CDD" id="cd11614">
    <property type="entry name" value="SAF_CpaB_FlgA_like"/>
    <property type="match status" value="1"/>
</dbReference>
<dbReference type="KEGG" id="vgo:GJW-30_1_00322"/>
<reference evidence="2 3" key="1">
    <citation type="submission" date="2015-08" db="EMBL/GenBank/DDBJ databases">
        <title>Investigation of the bacterial diversity of lava forest soil.</title>
        <authorList>
            <person name="Lee J.S."/>
        </authorList>
    </citation>
    <scope>NUCLEOTIDE SEQUENCE [LARGE SCALE GENOMIC DNA]</scope>
    <source>
        <strain evidence="2 3">GJW-30</strain>
    </source>
</reference>
<evidence type="ECO:0000313" key="3">
    <source>
        <dbReference type="Proteomes" id="UP000236884"/>
    </source>
</evidence>
<evidence type="ECO:0000259" key="1">
    <source>
        <dbReference type="SMART" id="SM00858"/>
    </source>
</evidence>
<dbReference type="InterPro" id="IPR031571">
    <property type="entry name" value="RcpC_dom"/>
</dbReference>
<name>A0A0S3PPF8_9BRAD</name>
<sequence>MNLARVIVLLVAVLAGGAAAYMFYQPSEPAAVVEAPKVEGPKVLIAKNDIPIGALVTAKELEWMPWAPNAPTGGFITLQNRPGAMEELRGSIARMAFVAGEPIREAKLIKGTGSGFMAAILPSGKRAMSFEISADTAAAGFILPNDYVDVLLTHQEERTEGKKRESTVRTAVILSDVKILAIDQTIEEKGDSRVIVGKTATLELTPDEVNRLSAARRTGTLSLALRSLADANKPRTEGEAKGNRTEVNIIRFGVSSSNVVE</sequence>